<name>A0ABY5ZBJ9_9ACTN</name>
<reference evidence="1" key="1">
    <citation type="submission" date="2021-04" db="EMBL/GenBank/DDBJ databases">
        <title>Biosynthetic gene clusters of Dactylosporangioum roseum.</title>
        <authorList>
            <person name="Hartkoorn R.C."/>
            <person name="Beaudoing E."/>
            <person name="Hot D."/>
            <person name="Moureu S."/>
        </authorList>
    </citation>
    <scope>NUCLEOTIDE SEQUENCE</scope>
    <source>
        <strain evidence="1">NRRL B-16295</strain>
    </source>
</reference>
<organism evidence="1 2">
    <name type="scientific">Dactylosporangium roseum</name>
    <dbReference type="NCBI Taxonomy" id="47989"/>
    <lineage>
        <taxon>Bacteria</taxon>
        <taxon>Bacillati</taxon>
        <taxon>Actinomycetota</taxon>
        <taxon>Actinomycetes</taxon>
        <taxon>Micromonosporales</taxon>
        <taxon>Micromonosporaceae</taxon>
        <taxon>Dactylosporangium</taxon>
    </lineage>
</organism>
<dbReference type="Proteomes" id="UP001058271">
    <property type="component" value="Chromosome"/>
</dbReference>
<evidence type="ECO:0000313" key="1">
    <source>
        <dbReference type="EMBL" id="UWZ39486.1"/>
    </source>
</evidence>
<evidence type="ECO:0008006" key="3">
    <source>
        <dbReference type="Google" id="ProtNLM"/>
    </source>
</evidence>
<keyword evidence="2" id="KW-1185">Reference proteome</keyword>
<dbReference type="EMBL" id="CP073721">
    <property type="protein sequence ID" value="UWZ39486.1"/>
    <property type="molecule type" value="Genomic_DNA"/>
</dbReference>
<sequence length="225" mass="24692">MIVEPLQLVVAAAFGGPQPGMFGHPGIRPDITAVELAAAESRLAAVVPEPLKDYYTIAGKHDGMMAAHFRFLPPGELRIVDAHLVFCHENQHVMEWGIRLDELALPDPPVYVRLTDGPDAGAWTVESAILSAFLLGAGSWQAVLSMDDSAECKLPPNKVPSLLRWFTPVGDPELRRDATLVGFVDRKRWTVAAFDSKHSMLYVGTSAEDGLDEFEERSGLDLNRY</sequence>
<evidence type="ECO:0000313" key="2">
    <source>
        <dbReference type="Proteomes" id="UP001058271"/>
    </source>
</evidence>
<accession>A0ABY5ZBJ9</accession>
<protein>
    <recommendedName>
        <fullName evidence="3">Knr4/Smi1-like domain-containing protein</fullName>
    </recommendedName>
</protein>
<gene>
    <name evidence="1" type="ORF">Drose_15340</name>
</gene>
<proteinExistence type="predicted"/>
<dbReference type="RefSeq" id="WP_260728895.1">
    <property type="nucleotide sequence ID" value="NZ_BAAABS010000019.1"/>
</dbReference>